<protein>
    <recommendedName>
        <fullName evidence="3">Barstar (barnase inhibitor) domain-containing protein</fullName>
    </recommendedName>
</protein>
<dbReference type="EMBL" id="QETA01000006">
    <property type="protein sequence ID" value="PWF21858.1"/>
    <property type="molecule type" value="Genomic_DNA"/>
</dbReference>
<keyword evidence="2" id="KW-1185">Reference proteome</keyword>
<accession>A0A2V1JXY8</accession>
<organism evidence="1 2">
    <name type="scientific">Corticimicrobacter populi</name>
    <dbReference type="NCBI Taxonomy" id="2175229"/>
    <lineage>
        <taxon>Bacteria</taxon>
        <taxon>Pseudomonadati</taxon>
        <taxon>Pseudomonadota</taxon>
        <taxon>Betaproteobacteria</taxon>
        <taxon>Burkholderiales</taxon>
        <taxon>Alcaligenaceae</taxon>
        <taxon>Corticimicrobacter</taxon>
    </lineage>
</organism>
<comment type="caution">
    <text evidence="1">The sequence shown here is derived from an EMBL/GenBank/DDBJ whole genome shotgun (WGS) entry which is preliminary data.</text>
</comment>
<gene>
    <name evidence="1" type="ORF">DD235_13765</name>
</gene>
<dbReference type="RefSeq" id="WP_109062674.1">
    <property type="nucleotide sequence ID" value="NZ_QETA01000006.1"/>
</dbReference>
<dbReference type="Gene3D" id="3.30.370.10">
    <property type="entry name" value="Barstar-like"/>
    <property type="match status" value="1"/>
</dbReference>
<reference evidence="2" key="1">
    <citation type="submission" date="2018-05" db="EMBL/GenBank/DDBJ databases">
        <authorList>
            <person name="Li Y."/>
        </authorList>
    </citation>
    <scope>NUCLEOTIDE SEQUENCE [LARGE SCALE GENOMIC DNA]</scope>
    <source>
        <strain evidence="2">3d-2-2</strain>
    </source>
</reference>
<evidence type="ECO:0008006" key="3">
    <source>
        <dbReference type="Google" id="ProtNLM"/>
    </source>
</evidence>
<name>A0A2V1JXY8_9BURK</name>
<dbReference type="Proteomes" id="UP000245212">
    <property type="component" value="Unassembled WGS sequence"/>
</dbReference>
<dbReference type="AlphaFoldDB" id="A0A2V1JXY8"/>
<dbReference type="InterPro" id="IPR035905">
    <property type="entry name" value="Barstar-like_sf"/>
</dbReference>
<evidence type="ECO:0000313" key="1">
    <source>
        <dbReference type="EMBL" id="PWF21858.1"/>
    </source>
</evidence>
<sequence>MHIIIDLTDAHTFPTVVRTFNQAFIAPLGGEWHGSWDALNDYLSWPEAEHYTLEFRGWHTCQGLTTDDRVMLASILADHPGIRALFPLPESDAAEQSASLQRWAADMRPLRWRLVEYSGVECLAASDLQAHEVDARIRALIDQGFHLAGARQGQTAVLRAHEGTPVPPWLSVFAERDLIGGLDAEHQNEDGPMDAERLVSCWQTEKAAQLLGLLKQDSSGLAAAQWRALNLSGEQAGQVLAVLDQVCTDLLYTLLLSLDGAAAAGGEQHTFEVRNEQGQNLSPCGELEAAAYALLMERQP</sequence>
<evidence type="ECO:0000313" key="2">
    <source>
        <dbReference type="Proteomes" id="UP000245212"/>
    </source>
</evidence>
<proteinExistence type="predicted"/>
<dbReference type="SUPFAM" id="SSF52038">
    <property type="entry name" value="Barstar-related"/>
    <property type="match status" value="1"/>
</dbReference>